<dbReference type="HOGENOM" id="CLU_2775894_0_0_1"/>
<dbReference type="EMBL" id="JH719412">
    <property type="protein sequence ID" value="EJF60995.1"/>
    <property type="molecule type" value="Genomic_DNA"/>
</dbReference>
<sequence length="69" mass="7790">MAEDLFSEYLGGSLASGVKELWVYKWIDLLTADVLEYFRELETLVVVDPARHQGSETEEPTPTTETSQP</sequence>
<feature type="compositionally biased region" description="Low complexity" evidence="1">
    <location>
        <begin position="60"/>
        <end position="69"/>
    </location>
</feature>
<accession>R7SZ18</accession>
<dbReference type="Proteomes" id="UP000053319">
    <property type="component" value="Unassembled WGS sequence"/>
</dbReference>
<dbReference type="RefSeq" id="XP_007366215.1">
    <property type="nucleotide sequence ID" value="XM_007366153.1"/>
</dbReference>
<dbReference type="KEGG" id="dsq:DICSQDRAFT_170534"/>
<gene>
    <name evidence="2" type="ORF">DICSQDRAFT_170534</name>
</gene>
<proteinExistence type="predicted"/>
<organism evidence="2 3">
    <name type="scientific">Dichomitus squalens (strain LYAD-421)</name>
    <name type="common">Western red white-rot fungus</name>
    <dbReference type="NCBI Taxonomy" id="732165"/>
    <lineage>
        <taxon>Eukaryota</taxon>
        <taxon>Fungi</taxon>
        <taxon>Dikarya</taxon>
        <taxon>Basidiomycota</taxon>
        <taxon>Agaricomycotina</taxon>
        <taxon>Agaricomycetes</taxon>
        <taxon>Polyporales</taxon>
        <taxon>Polyporaceae</taxon>
        <taxon>Dichomitus</taxon>
    </lineage>
</organism>
<name>R7SZ18_DICSQ</name>
<evidence type="ECO:0000313" key="3">
    <source>
        <dbReference type="Proteomes" id="UP000053319"/>
    </source>
</evidence>
<evidence type="ECO:0000313" key="2">
    <source>
        <dbReference type="EMBL" id="EJF60995.1"/>
    </source>
</evidence>
<protein>
    <submittedName>
        <fullName evidence="2">Uncharacterized protein</fullName>
    </submittedName>
</protein>
<dbReference type="AlphaFoldDB" id="R7SZ18"/>
<evidence type="ECO:0000256" key="1">
    <source>
        <dbReference type="SAM" id="MobiDB-lite"/>
    </source>
</evidence>
<reference evidence="2 3" key="1">
    <citation type="journal article" date="2012" name="Science">
        <title>The Paleozoic origin of enzymatic lignin decomposition reconstructed from 31 fungal genomes.</title>
        <authorList>
            <person name="Floudas D."/>
            <person name="Binder M."/>
            <person name="Riley R."/>
            <person name="Barry K."/>
            <person name="Blanchette R.A."/>
            <person name="Henrissat B."/>
            <person name="Martinez A.T."/>
            <person name="Otillar R."/>
            <person name="Spatafora J.W."/>
            <person name="Yadav J.S."/>
            <person name="Aerts A."/>
            <person name="Benoit I."/>
            <person name="Boyd A."/>
            <person name="Carlson A."/>
            <person name="Copeland A."/>
            <person name="Coutinho P.M."/>
            <person name="de Vries R.P."/>
            <person name="Ferreira P."/>
            <person name="Findley K."/>
            <person name="Foster B."/>
            <person name="Gaskell J."/>
            <person name="Glotzer D."/>
            <person name="Gorecki P."/>
            <person name="Heitman J."/>
            <person name="Hesse C."/>
            <person name="Hori C."/>
            <person name="Igarashi K."/>
            <person name="Jurgens J.A."/>
            <person name="Kallen N."/>
            <person name="Kersten P."/>
            <person name="Kohler A."/>
            <person name="Kuees U."/>
            <person name="Kumar T.K.A."/>
            <person name="Kuo A."/>
            <person name="LaButti K."/>
            <person name="Larrondo L.F."/>
            <person name="Lindquist E."/>
            <person name="Ling A."/>
            <person name="Lombard V."/>
            <person name="Lucas S."/>
            <person name="Lundell T."/>
            <person name="Martin R."/>
            <person name="McLaughlin D.J."/>
            <person name="Morgenstern I."/>
            <person name="Morin E."/>
            <person name="Murat C."/>
            <person name="Nagy L.G."/>
            <person name="Nolan M."/>
            <person name="Ohm R.A."/>
            <person name="Patyshakuliyeva A."/>
            <person name="Rokas A."/>
            <person name="Ruiz-Duenas F.J."/>
            <person name="Sabat G."/>
            <person name="Salamov A."/>
            <person name="Samejima M."/>
            <person name="Schmutz J."/>
            <person name="Slot J.C."/>
            <person name="St John F."/>
            <person name="Stenlid J."/>
            <person name="Sun H."/>
            <person name="Sun S."/>
            <person name="Syed K."/>
            <person name="Tsang A."/>
            <person name="Wiebenga A."/>
            <person name="Young D."/>
            <person name="Pisabarro A."/>
            <person name="Eastwood D.C."/>
            <person name="Martin F."/>
            <person name="Cullen D."/>
            <person name="Grigoriev I.V."/>
            <person name="Hibbett D.S."/>
        </authorList>
    </citation>
    <scope>NUCLEOTIDE SEQUENCE [LARGE SCALE GENOMIC DNA]</scope>
    <source>
        <strain evidence="2 3">LYAD-421 SS1</strain>
    </source>
</reference>
<feature type="region of interest" description="Disordered" evidence="1">
    <location>
        <begin position="49"/>
        <end position="69"/>
    </location>
</feature>
<dbReference type="GeneID" id="18839167"/>